<evidence type="ECO:0000259" key="11">
    <source>
        <dbReference type="Pfam" id="PF02463"/>
    </source>
</evidence>
<evidence type="ECO:0000256" key="1">
    <source>
        <dbReference type="ARBA" id="ARBA00003618"/>
    </source>
</evidence>
<keyword evidence="7 9" id="KW-0234">DNA repair</keyword>
<dbReference type="RefSeq" id="WP_011819322.1">
    <property type="nucleotide sequence ID" value="NC_008816.1"/>
</dbReference>
<dbReference type="CDD" id="cd03241">
    <property type="entry name" value="ABC_RecN"/>
    <property type="match status" value="1"/>
</dbReference>
<proteinExistence type="inferred from homology"/>
<keyword evidence="10" id="KW-0175">Coiled coil</keyword>
<dbReference type="GO" id="GO:0009432">
    <property type="term" value="P:SOS response"/>
    <property type="evidence" value="ECO:0007669"/>
    <property type="project" value="TreeGrafter"/>
</dbReference>
<dbReference type="GO" id="GO:0043590">
    <property type="term" value="C:bacterial nucleoid"/>
    <property type="evidence" value="ECO:0007669"/>
    <property type="project" value="TreeGrafter"/>
</dbReference>
<gene>
    <name evidence="12" type="primary">recN</name>
    <name evidence="12" type="ordered locus">A9601_19221</name>
</gene>
<dbReference type="InterPro" id="IPR027417">
    <property type="entry name" value="P-loop_NTPase"/>
</dbReference>
<evidence type="ECO:0000256" key="4">
    <source>
        <dbReference type="ARBA" id="ARBA00022741"/>
    </source>
</evidence>
<dbReference type="Pfam" id="PF02463">
    <property type="entry name" value="SMC_N"/>
    <property type="match status" value="1"/>
</dbReference>
<dbReference type="GO" id="GO:0006310">
    <property type="term" value="P:DNA recombination"/>
    <property type="evidence" value="ECO:0007669"/>
    <property type="project" value="InterPro"/>
</dbReference>
<evidence type="ECO:0000313" key="13">
    <source>
        <dbReference type="Proteomes" id="UP000002590"/>
    </source>
</evidence>
<name>A2BTU4_PROMS</name>
<evidence type="ECO:0000256" key="10">
    <source>
        <dbReference type="SAM" id="Coils"/>
    </source>
</evidence>
<dbReference type="PANTHER" id="PTHR11059">
    <property type="entry name" value="DNA REPAIR PROTEIN RECN"/>
    <property type="match status" value="1"/>
</dbReference>
<dbReference type="EMBL" id="CP000551">
    <property type="protein sequence ID" value="ABM71205.1"/>
    <property type="molecule type" value="Genomic_DNA"/>
</dbReference>
<dbReference type="PIRSF" id="PIRSF003128">
    <property type="entry name" value="RecN"/>
    <property type="match status" value="1"/>
</dbReference>
<evidence type="ECO:0000256" key="8">
    <source>
        <dbReference type="ARBA" id="ARBA00033408"/>
    </source>
</evidence>
<evidence type="ECO:0000256" key="2">
    <source>
        <dbReference type="ARBA" id="ARBA00009441"/>
    </source>
</evidence>
<dbReference type="HOGENOM" id="CLU_018297_3_1_3"/>
<accession>A2BTU4</accession>
<organism evidence="12 13">
    <name type="scientific">Prochlorococcus marinus (strain AS9601)</name>
    <dbReference type="NCBI Taxonomy" id="146891"/>
    <lineage>
        <taxon>Bacteria</taxon>
        <taxon>Bacillati</taxon>
        <taxon>Cyanobacteriota</taxon>
        <taxon>Cyanophyceae</taxon>
        <taxon>Synechococcales</taxon>
        <taxon>Prochlorococcaceae</taxon>
        <taxon>Prochlorococcus</taxon>
    </lineage>
</organism>
<evidence type="ECO:0000256" key="9">
    <source>
        <dbReference type="PIRNR" id="PIRNR003128"/>
    </source>
</evidence>
<dbReference type="AlphaFoldDB" id="A2BTU4"/>
<evidence type="ECO:0000256" key="6">
    <source>
        <dbReference type="ARBA" id="ARBA00022840"/>
    </source>
</evidence>
<dbReference type="SUPFAM" id="SSF52540">
    <property type="entry name" value="P-loop containing nucleoside triphosphate hydrolases"/>
    <property type="match status" value="1"/>
</dbReference>
<comment type="similarity">
    <text evidence="2 9">Belongs to the RecN family.</text>
</comment>
<dbReference type="PANTHER" id="PTHR11059:SF0">
    <property type="entry name" value="DNA REPAIR PROTEIN RECN"/>
    <property type="match status" value="1"/>
</dbReference>
<protein>
    <recommendedName>
        <fullName evidence="3 9">DNA repair protein RecN</fullName>
    </recommendedName>
    <alternativeName>
        <fullName evidence="8 9">Recombination protein N</fullName>
    </alternativeName>
</protein>
<dbReference type="KEGG" id="pmb:A9601_19221"/>
<reference evidence="12 13" key="1">
    <citation type="journal article" date="2007" name="PLoS Genet.">
        <title>Patterns and implications of gene gain and loss in the evolution of Prochlorococcus.</title>
        <authorList>
            <person name="Kettler G.C."/>
            <person name="Martiny A.C."/>
            <person name="Huang K."/>
            <person name="Zucker J."/>
            <person name="Coleman M.L."/>
            <person name="Rodrigue S."/>
            <person name="Chen F."/>
            <person name="Lapidus A."/>
            <person name="Ferriera S."/>
            <person name="Johnson J."/>
            <person name="Steglich C."/>
            <person name="Church G.M."/>
            <person name="Richardson P."/>
            <person name="Chisholm S.W."/>
        </authorList>
    </citation>
    <scope>NUCLEOTIDE SEQUENCE [LARGE SCALE GENOMIC DNA]</scope>
    <source>
        <strain evidence="12 13">AS9601</strain>
    </source>
</reference>
<dbReference type="GO" id="GO:0006281">
    <property type="term" value="P:DNA repair"/>
    <property type="evidence" value="ECO:0007669"/>
    <property type="project" value="UniProtKB-KW"/>
</dbReference>
<dbReference type="OrthoDB" id="9806954at2"/>
<comment type="function">
    <text evidence="1 9">May be involved in recombinational repair of damaged DNA.</text>
</comment>
<keyword evidence="5 9" id="KW-0227">DNA damage</keyword>
<dbReference type="Proteomes" id="UP000002590">
    <property type="component" value="Chromosome"/>
</dbReference>
<evidence type="ECO:0000256" key="7">
    <source>
        <dbReference type="ARBA" id="ARBA00023204"/>
    </source>
</evidence>
<keyword evidence="4" id="KW-0547">Nucleotide-binding</keyword>
<feature type="domain" description="RecF/RecN/SMC N-terminal" evidence="11">
    <location>
        <begin position="3"/>
        <end position="511"/>
    </location>
</feature>
<feature type="coiled-coil region" evidence="10">
    <location>
        <begin position="286"/>
        <end position="313"/>
    </location>
</feature>
<dbReference type="GO" id="GO:0005524">
    <property type="term" value="F:ATP binding"/>
    <property type="evidence" value="ECO:0007669"/>
    <property type="project" value="UniProtKB-KW"/>
</dbReference>
<dbReference type="eggNOG" id="COG0497">
    <property type="taxonomic scope" value="Bacteria"/>
</dbReference>
<evidence type="ECO:0000313" key="12">
    <source>
        <dbReference type="EMBL" id="ABM71205.1"/>
    </source>
</evidence>
<dbReference type="InterPro" id="IPR004604">
    <property type="entry name" value="DNA_recomb/repair_RecN"/>
</dbReference>
<dbReference type="Gene3D" id="3.40.50.300">
    <property type="entry name" value="P-loop containing nucleotide triphosphate hydrolases"/>
    <property type="match status" value="2"/>
</dbReference>
<dbReference type="STRING" id="146891.A9601_19221"/>
<dbReference type="InterPro" id="IPR003395">
    <property type="entry name" value="RecF/RecN/SMC_N"/>
</dbReference>
<sequence>MLIQLKIENIALIEIIEINFEKGLNIITGDSGSGKSLILDSLNALFGGTNIPLKHLIRPGKDFCVIEAIFSSSFQINNWLISNGFEITSSELQIKRKSYKKNNKILSKYSLNDLPINKQSLEKLGRFLIDFAGQSDTFIFDSLDKRRLIIDDLCSQEFRDTSERIKSIWRESEKLTRLLNEKIEFSRNQEEKNLAIKHMLKSLEEADLNSSQEILELELLENKLVNNLEINNSIKSSLENLNNFSHDEPSVTSFLNQSLKILNKTADFDLKIQKFREKLLNIHTDVEDLIFELKSYLQEIENYESNLPEIQRRLFFLKNLERTFSLDLTQLIEKRDQLKTYFQQNDQGNEICSIKSQIENLQHNLNSLFVIQSTERKKIAKQLKNSVMSTLGNLGLENANFSIQFSASKPSGDGIDDINFLFSANPDQKLAPLSNVISGGEMSRFLLAIKSSISKQPNTFFLDEIDSGLSGKSLFSLVELIKEISKNQQVLCITHQPFLAARGSAHFKVHKNVINGITYTSIAKLTTKNQRKNELIELIGGGSCEVNEYASRLLDCSAA</sequence>
<keyword evidence="6" id="KW-0067">ATP-binding</keyword>
<evidence type="ECO:0000256" key="5">
    <source>
        <dbReference type="ARBA" id="ARBA00022763"/>
    </source>
</evidence>
<evidence type="ECO:0000256" key="3">
    <source>
        <dbReference type="ARBA" id="ARBA00021315"/>
    </source>
</evidence>